<dbReference type="Proteomes" id="UP000095039">
    <property type="component" value="Unassembled WGS sequence"/>
</dbReference>
<dbReference type="GO" id="GO:0004792">
    <property type="term" value="F:thiosulfate-cyanide sulfurtransferase activity"/>
    <property type="evidence" value="ECO:0007669"/>
    <property type="project" value="TreeGrafter"/>
</dbReference>
<evidence type="ECO:0000313" key="3">
    <source>
        <dbReference type="Proteomes" id="UP000095039"/>
    </source>
</evidence>
<organism evidence="2 3">
    <name type="scientific">Enterovibrio norvegicus FF-454</name>
    <dbReference type="NCBI Taxonomy" id="1185651"/>
    <lineage>
        <taxon>Bacteria</taxon>
        <taxon>Pseudomonadati</taxon>
        <taxon>Pseudomonadota</taxon>
        <taxon>Gammaproteobacteria</taxon>
        <taxon>Vibrionales</taxon>
        <taxon>Vibrionaceae</taxon>
        <taxon>Enterovibrio</taxon>
    </lineage>
</organism>
<feature type="domain" description="Rhodanese" evidence="1">
    <location>
        <begin position="27"/>
        <end position="124"/>
    </location>
</feature>
<dbReference type="Pfam" id="PF00581">
    <property type="entry name" value="Rhodanese"/>
    <property type="match status" value="1"/>
</dbReference>
<evidence type="ECO:0000259" key="1">
    <source>
        <dbReference type="PROSITE" id="PS50206"/>
    </source>
</evidence>
<dbReference type="PANTHER" id="PTHR44086">
    <property type="entry name" value="THIOSULFATE SULFURTRANSFERASE RDL2, MITOCHONDRIAL-RELATED"/>
    <property type="match status" value="1"/>
</dbReference>
<comment type="caution">
    <text evidence="2">The sequence shown here is derived from an EMBL/GenBank/DDBJ whole genome shotgun (WGS) entry which is preliminary data.</text>
</comment>
<dbReference type="RefSeq" id="WP_016961247.1">
    <property type="nucleotide sequence ID" value="NZ_AJWN02000090.1"/>
</dbReference>
<protein>
    <submittedName>
        <fullName evidence="2">Rhodanese</fullName>
    </submittedName>
</protein>
<gene>
    <name evidence="2" type="ORF">A1OK_03120</name>
</gene>
<dbReference type="CDD" id="cd00158">
    <property type="entry name" value="RHOD"/>
    <property type="match status" value="1"/>
</dbReference>
<evidence type="ECO:0000313" key="2">
    <source>
        <dbReference type="EMBL" id="OEE59014.1"/>
    </source>
</evidence>
<accession>A0A1E5C0H2</accession>
<name>A0A1E5C0H2_9GAMM</name>
<reference evidence="2 3" key="1">
    <citation type="journal article" date="2012" name="Science">
        <title>Ecological populations of bacteria act as socially cohesive units of antibiotic production and resistance.</title>
        <authorList>
            <person name="Cordero O.X."/>
            <person name="Wildschutte H."/>
            <person name="Kirkup B."/>
            <person name="Proehl S."/>
            <person name="Ngo L."/>
            <person name="Hussain F."/>
            <person name="Le Roux F."/>
            <person name="Mincer T."/>
            <person name="Polz M.F."/>
        </authorList>
    </citation>
    <scope>NUCLEOTIDE SEQUENCE [LARGE SCALE GENOMIC DNA]</scope>
    <source>
        <strain evidence="2 3">FF-454</strain>
    </source>
</reference>
<dbReference type="InterPro" id="IPR001763">
    <property type="entry name" value="Rhodanese-like_dom"/>
</dbReference>
<sequence length="125" mass="13737">MLLTSDQLVESAKTHIKEISSGTLLKLLNDVVVIDVREKEECKSGLIPNAYNIPRGVLEMNVQKYLHQKMGKEDIIHTAVVLYCHSGARSALATQSLQAMGFTHVQSLEGGMAGWIKANYPLDGE</sequence>
<dbReference type="SUPFAM" id="SSF52821">
    <property type="entry name" value="Rhodanese/Cell cycle control phosphatase"/>
    <property type="match status" value="1"/>
</dbReference>
<dbReference type="Gene3D" id="3.40.250.10">
    <property type="entry name" value="Rhodanese-like domain"/>
    <property type="match status" value="1"/>
</dbReference>
<dbReference type="InterPro" id="IPR036873">
    <property type="entry name" value="Rhodanese-like_dom_sf"/>
</dbReference>
<dbReference type="SMART" id="SM00450">
    <property type="entry name" value="RHOD"/>
    <property type="match status" value="1"/>
</dbReference>
<dbReference type="AlphaFoldDB" id="A0A1E5C0H2"/>
<dbReference type="EMBL" id="AJWN02000090">
    <property type="protein sequence ID" value="OEE59014.1"/>
    <property type="molecule type" value="Genomic_DNA"/>
</dbReference>
<dbReference type="PANTHER" id="PTHR44086:SF13">
    <property type="entry name" value="THIOSULFATE SULFURTRANSFERASE PSPE"/>
    <property type="match status" value="1"/>
</dbReference>
<keyword evidence="3" id="KW-1185">Reference proteome</keyword>
<dbReference type="PROSITE" id="PS50206">
    <property type="entry name" value="RHODANESE_3"/>
    <property type="match status" value="1"/>
</dbReference>
<proteinExistence type="predicted"/>